<dbReference type="EMBL" id="SLUB01000004">
    <property type="protein sequence ID" value="THE14361.1"/>
    <property type="molecule type" value="Genomic_DNA"/>
</dbReference>
<protein>
    <submittedName>
        <fullName evidence="2">Uncharacterized protein</fullName>
    </submittedName>
</protein>
<feature type="compositionally biased region" description="Basic and acidic residues" evidence="1">
    <location>
        <begin position="19"/>
        <end position="30"/>
    </location>
</feature>
<gene>
    <name evidence="2" type="ORF">E1I69_03550</name>
</gene>
<sequence length="72" mass="8209">MQGPSIPCFSLPFTWKKAKGEEKPEEELMGKRKSSPRLATTSSNDVVITNYDQLKLVYTSSYIFLLSEKNFC</sequence>
<keyword evidence="3" id="KW-1185">Reference proteome</keyword>
<organism evidence="2 3">
    <name type="scientific">Bacillus timonensis</name>
    <dbReference type="NCBI Taxonomy" id="1033734"/>
    <lineage>
        <taxon>Bacteria</taxon>
        <taxon>Bacillati</taxon>
        <taxon>Bacillota</taxon>
        <taxon>Bacilli</taxon>
        <taxon>Bacillales</taxon>
        <taxon>Bacillaceae</taxon>
        <taxon>Bacillus</taxon>
    </lineage>
</organism>
<proteinExistence type="predicted"/>
<evidence type="ECO:0000313" key="3">
    <source>
        <dbReference type="Proteomes" id="UP000306477"/>
    </source>
</evidence>
<evidence type="ECO:0000313" key="2">
    <source>
        <dbReference type="EMBL" id="THE14361.1"/>
    </source>
</evidence>
<reference evidence="2 3" key="1">
    <citation type="journal article" date="2019" name="Indoor Air">
        <title>Impacts of indoor surface finishes on bacterial viability.</title>
        <authorList>
            <person name="Hu J."/>
            <person name="Maamar S.B."/>
            <person name="Glawe A.J."/>
            <person name="Gottel N."/>
            <person name="Gilbert J.A."/>
            <person name="Hartmann E.M."/>
        </authorList>
    </citation>
    <scope>NUCLEOTIDE SEQUENCE [LARGE SCALE GENOMIC DNA]</scope>
    <source>
        <strain evidence="2 3">AF060A6</strain>
    </source>
</reference>
<accession>A0A4S3PWW7</accession>
<name>A0A4S3PWW7_9BACI</name>
<feature type="region of interest" description="Disordered" evidence="1">
    <location>
        <begin position="19"/>
        <end position="38"/>
    </location>
</feature>
<dbReference type="Proteomes" id="UP000306477">
    <property type="component" value="Unassembled WGS sequence"/>
</dbReference>
<evidence type="ECO:0000256" key="1">
    <source>
        <dbReference type="SAM" id="MobiDB-lite"/>
    </source>
</evidence>
<dbReference type="AlphaFoldDB" id="A0A4S3PWW7"/>
<comment type="caution">
    <text evidence="2">The sequence shown here is derived from an EMBL/GenBank/DDBJ whole genome shotgun (WGS) entry which is preliminary data.</text>
</comment>